<feature type="compositionally biased region" description="Basic residues" evidence="1">
    <location>
        <begin position="40"/>
        <end position="53"/>
    </location>
</feature>
<evidence type="ECO:0000256" key="1">
    <source>
        <dbReference type="SAM" id="MobiDB-lite"/>
    </source>
</evidence>
<gene>
    <name evidence="2" type="ordered locus">BMA2263</name>
</gene>
<sequence length="53" mass="6217">MPISARRPARRQTAVRRVPLDRARRHGRPSMLTHPVTPRVVRRPRLARSMRAI</sequence>
<dbReference type="KEGG" id="bma:BMA2263"/>
<protein>
    <submittedName>
        <fullName evidence="2">Uncharacterized protein</fullName>
    </submittedName>
</protein>
<name>A0A0H2WJU3_BURMA</name>
<evidence type="ECO:0000313" key="2">
    <source>
        <dbReference type="EMBL" id="AAU49885.1"/>
    </source>
</evidence>
<accession>A0A0H2WJU3</accession>
<reference evidence="2 3" key="1">
    <citation type="journal article" date="2004" name="Proc. Natl. Acad. Sci. U.S.A.">
        <title>Structural flexibility in the Burkholderia mallei genome.</title>
        <authorList>
            <person name="Nierman W.C."/>
            <person name="DeShazer D."/>
            <person name="Kim H.S."/>
            <person name="Tettelin H."/>
            <person name="Nelson K.E."/>
            <person name="Feldblyum T."/>
            <person name="Ulrich R.L."/>
            <person name="Ronning C.M."/>
            <person name="Brinkac L.M."/>
            <person name="Daugherty S.C."/>
            <person name="Davidsen T.D."/>
            <person name="Deboy R.T."/>
            <person name="Dimitrov G."/>
            <person name="Dodson R.J."/>
            <person name="Durkin A.S."/>
            <person name="Gwinn M.L."/>
            <person name="Haft D.H."/>
            <person name="Khouri H."/>
            <person name="Kolonay J.F."/>
            <person name="Madupu R."/>
            <person name="Mohammoud Y."/>
            <person name="Nelson W.C."/>
            <person name="Radune D."/>
            <person name="Romero C.M."/>
            <person name="Sarria S."/>
            <person name="Selengut J."/>
            <person name="Shamblin C."/>
            <person name="Sullivan S.A."/>
            <person name="White O."/>
            <person name="Yu Y."/>
            <person name="Zafar N."/>
            <person name="Zhou L."/>
            <person name="Fraser C.M."/>
        </authorList>
    </citation>
    <scope>NUCLEOTIDE SEQUENCE [LARGE SCALE GENOMIC DNA]</scope>
    <source>
        <strain evidence="2 3">ATCC 23344</strain>
    </source>
</reference>
<dbReference type="HOGENOM" id="CLU_213701_0_0_4"/>
<dbReference type="AlphaFoldDB" id="A0A0H2WJU3"/>
<organism evidence="2 3">
    <name type="scientific">Burkholderia mallei (strain ATCC 23344)</name>
    <dbReference type="NCBI Taxonomy" id="243160"/>
    <lineage>
        <taxon>Bacteria</taxon>
        <taxon>Pseudomonadati</taxon>
        <taxon>Pseudomonadota</taxon>
        <taxon>Betaproteobacteria</taxon>
        <taxon>Burkholderiales</taxon>
        <taxon>Burkholderiaceae</taxon>
        <taxon>Burkholderia</taxon>
        <taxon>pseudomallei group</taxon>
    </lineage>
</organism>
<evidence type="ECO:0000313" key="3">
    <source>
        <dbReference type="Proteomes" id="UP000006693"/>
    </source>
</evidence>
<dbReference type="Proteomes" id="UP000006693">
    <property type="component" value="Chromosome 1"/>
</dbReference>
<dbReference type="EMBL" id="CP000010">
    <property type="protein sequence ID" value="AAU49885.1"/>
    <property type="molecule type" value="Genomic_DNA"/>
</dbReference>
<proteinExistence type="predicted"/>
<feature type="region of interest" description="Disordered" evidence="1">
    <location>
        <begin position="1"/>
        <end position="53"/>
    </location>
</feature>
<keyword evidence="3" id="KW-1185">Reference proteome</keyword>